<protein>
    <recommendedName>
        <fullName evidence="2">histidine kinase</fullName>
        <ecNumber evidence="2">2.7.13.3</ecNumber>
    </recommendedName>
</protein>
<organism evidence="9 10">
    <name type="scientific">Nocardioides marinisabuli</name>
    <dbReference type="NCBI Taxonomy" id="419476"/>
    <lineage>
        <taxon>Bacteria</taxon>
        <taxon>Bacillati</taxon>
        <taxon>Actinomycetota</taxon>
        <taxon>Actinomycetes</taxon>
        <taxon>Propionibacteriales</taxon>
        <taxon>Nocardioidaceae</taxon>
        <taxon>Nocardioides</taxon>
    </lineage>
</organism>
<evidence type="ECO:0000256" key="5">
    <source>
        <dbReference type="ARBA" id="ARBA00022777"/>
    </source>
</evidence>
<evidence type="ECO:0000256" key="4">
    <source>
        <dbReference type="ARBA" id="ARBA00022679"/>
    </source>
</evidence>
<keyword evidence="7" id="KW-0472">Membrane</keyword>
<keyword evidence="6" id="KW-0902">Two-component regulatory system</keyword>
<dbReference type="PRINTS" id="PR00344">
    <property type="entry name" value="BCTRLSENSOR"/>
</dbReference>
<comment type="caution">
    <text evidence="9">The sequence shown here is derived from an EMBL/GenBank/DDBJ whole genome shotgun (WGS) entry which is preliminary data.</text>
</comment>
<feature type="domain" description="Histidine kinase" evidence="8">
    <location>
        <begin position="82"/>
        <end position="305"/>
    </location>
</feature>
<evidence type="ECO:0000256" key="7">
    <source>
        <dbReference type="SAM" id="Phobius"/>
    </source>
</evidence>
<evidence type="ECO:0000256" key="6">
    <source>
        <dbReference type="ARBA" id="ARBA00023012"/>
    </source>
</evidence>
<keyword evidence="4" id="KW-0808">Transferase</keyword>
<proteinExistence type="predicted"/>
<dbReference type="EMBL" id="JACCBE010000001">
    <property type="protein sequence ID" value="NYD55933.1"/>
    <property type="molecule type" value="Genomic_DNA"/>
</dbReference>
<sequence length="337" mass="35348">MLRPCAVLVAVGVLAVVSATVALHGLSADPATASAWVAAAALLALLGAWERARVSCRRAQRELEEVSVRVGETERLLGEDEDTLHEARTALAGLVLSDRLLSEHDELLDEETRARLLHLRGRDLDRIQHLLSGGLRHVPPAENEVVGADGADKPDETGSATYEDVPIGPLVADALAAAQLRGEPVHRTTPEGPGETVRADPHDVAEVLDILLRNAARHAPGARVDVEVHRTGARVVVRVADQGPGVPPGLRATLFTRGARGPSSPGSGLGLAMARRLTDRNDGDLVLEESTPRGTVFALVLPAAGPAGTTHTTTGETTMTTTTERLVAVPSCHAHSA</sequence>
<dbReference type="PROSITE" id="PS50109">
    <property type="entry name" value="HIS_KIN"/>
    <property type="match status" value="1"/>
</dbReference>
<dbReference type="PANTHER" id="PTHR44936:SF9">
    <property type="entry name" value="SENSOR PROTEIN CREC"/>
    <property type="match status" value="1"/>
</dbReference>
<keyword evidence="7" id="KW-1133">Transmembrane helix</keyword>
<dbReference type="SMART" id="SM00387">
    <property type="entry name" value="HATPase_c"/>
    <property type="match status" value="1"/>
</dbReference>
<dbReference type="GO" id="GO:0000160">
    <property type="term" value="P:phosphorelay signal transduction system"/>
    <property type="evidence" value="ECO:0007669"/>
    <property type="project" value="UniProtKB-KW"/>
</dbReference>
<reference evidence="9 10" key="1">
    <citation type="submission" date="2020-07" db="EMBL/GenBank/DDBJ databases">
        <title>Sequencing the genomes of 1000 actinobacteria strains.</title>
        <authorList>
            <person name="Klenk H.-P."/>
        </authorList>
    </citation>
    <scope>NUCLEOTIDE SEQUENCE [LARGE SCALE GENOMIC DNA]</scope>
    <source>
        <strain evidence="9 10">DSM 18965</strain>
    </source>
</reference>
<name>A0A7Y9EXT2_9ACTN</name>
<comment type="catalytic activity">
    <reaction evidence="1">
        <text>ATP + protein L-histidine = ADP + protein N-phospho-L-histidine.</text>
        <dbReference type="EC" id="2.7.13.3"/>
    </reaction>
</comment>
<dbReference type="InterPro" id="IPR003594">
    <property type="entry name" value="HATPase_dom"/>
</dbReference>
<dbReference type="Gene3D" id="3.30.565.10">
    <property type="entry name" value="Histidine kinase-like ATPase, C-terminal domain"/>
    <property type="match status" value="1"/>
</dbReference>
<keyword evidence="7" id="KW-0812">Transmembrane</keyword>
<dbReference type="Pfam" id="PF02518">
    <property type="entry name" value="HATPase_c"/>
    <property type="match status" value="1"/>
</dbReference>
<keyword evidence="3" id="KW-0597">Phosphoprotein</keyword>
<gene>
    <name evidence="9" type="ORF">BKA08_000171</name>
</gene>
<feature type="transmembrane region" description="Helical" evidence="7">
    <location>
        <begin position="32"/>
        <end position="49"/>
    </location>
</feature>
<dbReference type="InterPro" id="IPR005467">
    <property type="entry name" value="His_kinase_dom"/>
</dbReference>
<dbReference type="Proteomes" id="UP000516957">
    <property type="component" value="Unassembled WGS sequence"/>
</dbReference>
<dbReference type="EC" id="2.7.13.3" evidence="2"/>
<dbReference type="GO" id="GO:0004673">
    <property type="term" value="F:protein histidine kinase activity"/>
    <property type="evidence" value="ECO:0007669"/>
    <property type="project" value="UniProtKB-EC"/>
</dbReference>
<evidence type="ECO:0000256" key="2">
    <source>
        <dbReference type="ARBA" id="ARBA00012438"/>
    </source>
</evidence>
<dbReference type="AlphaFoldDB" id="A0A7Y9EXT2"/>
<evidence type="ECO:0000256" key="1">
    <source>
        <dbReference type="ARBA" id="ARBA00000085"/>
    </source>
</evidence>
<keyword evidence="5 9" id="KW-0418">Kinase</keyword>
<dbReference type="InterPro" id="IPR036890">
    <property type="entry name" value="HATPase_C_sf"/>
</dbReference>
<evidence type="ECO:0000313" key="10">
    <source>
        <dbReference type="Proteomes" id="UP000516957"/>
    </source>
</evidence>
<evidence type="ECO:0000259" key="8">
    <source>
        <dbReference type="PROSITE" id="PS50109"/>
    </source>
</evidence>
<dbReference type="InterPro" id="IPR004358">
    <property type="entry name" value="Sig_transdc_His_kin-like_C"/>
</dbReference>
<accession>A0A7Y9EXT2</accession>
<dbReference type="PANTHER" id="PTHR44936">
    <property type="entry name" value="SENSOR PROTEIN CREC"/>
    <property type="match status" value="1"/>
</dbReference>
<keyword evidence="10" id="KW-1185">Reference proteome</keyword>
<dbReference type="InterPro" id="IPR050980">
    <property type="entry name" value="2C_sensor_his_kinase"/>
</dbReference>
<dbReference type="SUPFAM" id="SSF55874">
    <property type="entry name" value="ATPase domain of HSP90 chaperone/DNA topoisomerase II/histidine kinase"/>
    <property type="match status" value="1"/>
</dbReference>
<evidence type="ECO:0000256" key="3">
    <source>
        <dbReference type="ARBA" id="ARBA00022553"/>
    </source>
</evidence>
<dbReference type="RefSeq" id="WP_179613890.1">
    <property type="nucleotide sequence ID" value="NZ_CP059163.1"/>
</dbReference>
<evidence type="ECO:0000313" key="9">
    <source>
        <dbReference type="EMBL" id="NYD55933.1"/>
    </source>
</evidence>